<evidence type="ECO:0000256" key="9">
    <source>
        <dbReference type="ARBA" id="ARBA00022694"/>
    </source>
</evidence>
<evidence type="ECO:0000256" key="15">
    <source>
        <dbReference type="ARBA" id="ARBA00059404"/>
    </source>
</evidence>
<evidence type="ECO:0000259" key="20">
    <source>
        <dbReference type="Pfam" id="PF16198"/>
    </source>
</evidence>
<dbReference type="GO" id="GO:0006400">
    <property type="term" value="P:tRNA modification"/>
    <property type="evidence" value="ECO:0007669"/>
    <property type="project" value="TreeGrafter"/>
</dbReference>
<dbReference type="Pfam" id="PF16198">
    <property type="entry name" value="TruB_C_2"/>
    <property type="match status" value="1"/>
</dbReference>
<evidence type="ECO:0000256" key="2">
    <source>
        <dbReference type="ARBA" id="ARBA00001896"/>
    </source>
</evidence>
<dbReference type="GO" id="GO:1990481">
    <property type="term" value="P:mRNA pseudouridine synthesis"/>
    <property type="evidence" value="ECO:0007669"/>
    <property type="project" value="TreeGrafter"/>
</dbReference>
<dbReference type="InterPro" id="IPR020103">
    <property type="entry name" value="PsdUridine_synth_cat_dom_sf"/>
</dbReference>
<dbReference type="SUPFAM" id="SSF55120">
    <property type="entry name" value="Pseudouridine synthase"/>
    <property type="match status" value="1"/>
</dbReference>
<evidence type="ECO:0000256" key="18">
    <source>
        <dbReference type="ARBA" id="ARBA00079906"/>
    </source>
</evidence>
<evidence type="ECO:0000256" key="4">
    <source>
        <dbReference type="ARBA" id="ARBA00004514"/>
    </source>
</evidence>
<dbReference type="NCBIfam" id="TIGR00431">
    <property type="entry name" value="TruB"/>
    <property type="match status" value="1"/>
</dbReference>
<organism evidence="21 22">
    <name type="scientific">Pelobates cultripes</name>
    <name type="common">Western spadefoot toad</name>
    <dbReference type="NCBI Taxonomy" id="61616"/>
    <lineage>
        <taxon>Eukaryota</taxon>
        <taxon>Metazoa</taxon>
        <taxon>Chordata</taxon>
        <taxon>Craniata</taxon>
        <taxon>Vertebrata</taxon>
        <taxon>Euteleostomi</taxon>
        <taxon>Amphibia</taxon>
        <taxon>Batrachia</taxon>
        <taxon>Anura</taxon>
        <taxon>Pelobatoidea</taxon>
        <taxon>Pelobatidae</taxon>
        <taxon>Pelobates</taxon>
    </lineage>
</organism>
<keyword evidence="9" id="KW-0819">tRNA processing</keyword>
<dbReference type="GO" id="GO:0006397">
    <property type="term" value="P:mRNA processing"/>
    <property type="evidence" value="ECO:0007669"/>
    <property type="project" value="UniProtKB-KW"/>
</dbReference>
<evidence type="ECO:0000256" key="14">
    <source>
        <dbReference type="ARBA" id="ARBA00051710"/>
    </source>
</evidence>
<evidence type="ECO:0000256" key="3">
    <source>
        <dbReference type="ARBA" id="ARBA00004123"/>
    </source>
</evidence>
<comment type="catalytic activity">
    <reaction evidence="1">
        <text>a uridine in mRNA = a pseudouridine in mRNA</text>
        <dbReference type="Rhea" id="RHEA:56644"/>
        <dbReference type="Rhea" id="RHEA-COMP:14658"/>
        <dbReference type="Rhea" id="RHEA-COMP:14659"/>
        <dbReference type="ChEBI" id="CHEBI:65314"/>
        <dbReference type="ChEBI" id="CHEBI:65315"/>
    </reaction>
</comment>
<dbReference type="AlphaFoldDB" id="A0AAD1TBL4"/>
<keyword evidence="8" id="KW-0507">mRNA processing</keyword>
<comment type="similarity">
    <text evidence="5">Belongs to the pseudouridine synthase TruB family.</text>
</comment>
<feature type="domain" description="Pseudouridine synthase II N-terminal" evidence="19">
    <location>
        <begin position="50"/>
        <end position="198"/>
    </location>
</feature>
<keyword evidence="7" id="KW-0963">Cytoplasm</keyword>
<dbReference type="GO" id="GO:0005829">
    <property type="term" value="C:cytosol"/>
    <property type="evidence" value="ECO:0007669"/>
    <property type="project" value="UniProtKB-SubCell"/>
</dbReference>
<dbReference type="EC" id="5.4.99.25" evidence="6"/>
<keyword evidence="10" id="KW-0007">Acetylation</keyword>
<dbReference type="Gene3D" id="3.30.2350.10">
    <property type="entry name" value="Pseudouridine synthase"/>
    <property type="match status" value="1"/>
</dbReference>
<evidence type="ECO:0000256" key="16">
    <source>
        <dbReference type="ARBA" id="ARBA00067538"/>
    </source>
</evidence>
<evidence type="ECO:0000256" key="11">
    <source>
        <dbReference type="ARBA" id="ARBA00023235"/>
    </source>
</evidence>
<dbReference type="HAMAP" id="MF_01080">
    <property type="entry name" value="TruB_bact"/>
    <property type="match status" value="1"/>
</dbReference>
<dbReference type="Proteomes" id="UP001295444">
    <property type="component" value="Chromosome 11"/>
</dbReference>
<keyword evidence="11" id="KW-0413">Isomerase</keyword>
<comment type="catalytic activity">
    <reaction evidence="2">
        <text>uridine in 5S rRNA = pseudouridine in 5S rRNA</text>
        <dbReference type="Rhea" id="RHEA:47036"/>
        <dbReference type="Rhea" id="RHEA-COMP:11730"/>
        <dbReference type="Rhea" id="RHEA-COMP:11731"/>
        <dbReference type="ChEBI" id="CHEBI:65314"/>
        <dbReference type="ChEBI" id="CHEBI:65315"/>
    </reaction>
</comment>
<dbReference type="FunFam" id="3.30.2350.10:FF:000013">
    <property type="entry name" value="TruB pseudouridine synthase family member 1"/>
    <property type="match status" value="1"/>
</dbReference>
<dbReference type="InterPro" id="IPR032819">
    <property type="entry name" value="TruB_C"/>
</dbReference>
<comment type="function">
    <text evidence="15">Pseudouridine synthase that catalyzes pseudouridylation of mRNAs and tRNAs. Mediates pseudouridylation of mRNAs with the consensus sequence 5'-GUUCNANNC-3', harboring a stem-loop structure. Constitutes the major pseudouridine synthase acting on mRNAs. Also catalyzes pseudouridylation of some tRNAs, including synthesis of pseudouridine(55) from uracil-55, in the psi GC loop of a subset of tRNAs. Promotes the processing of pri-let-7 microRNAs (pri-miRNAs) independently of its RNA pseudouridylate synthase activity. Acts by binding to the stem-loop structure on pri-let-7, preventing LIN28-binding (LIN28A and/or LIN28B), thereby enhancing the interaction between pri-let-7 and the microprocessor DGCR8, which mediates miRNA maturation.</text>
</comment>
<evidence type="ECO:0000256" key="13">
    <source>
        <dbReference type="ARBA" id="ARBA00036943"/>
    </source>
</evidence>
<dbReference type="GO" id="GO:0160148">
    <property type="term" value="F:tRNA pseudouridine(55) synthase activity"/>
    <property type="evidence" value="ECO:0007669"/>
    <property type="project" value="UniProtKB-EC"/>
</dbReference>
<dbReference type="GO" id="GO:0005634">
    <property type="term" value="C:nucleus"/>
    <property type="evidence" value="ECO:0007669"/>
    <property type="project" value="UniProtKB-SubCell"/>
</dbReference>
<dbReference type="InterPro" id="IPR002501">
    <property type="entry name" value="PsdUridine_synth_N"/>
</dbReference>
<reference evidence="21" key="1">
    <citation type="submission" date="2022-03" db="EMBL/GenBank/DDBJ databases">
        <authorList>
            <person name="Alioto T."/>
            <person name="Alioto T."/>
            <person name="Gomez Garrido J."/>
        </authorList>
    </citation>
    <scope>NUCLEOTIDE SEQUENCE</scope>
</reference>
<dbReference type="PANTHER" id="PTHR13767">
    <property type="entry name" value="TRNA-PSEUDOURIDINE SYNTHASE"/>
    <property type="match status" value="1"/>
</dbReference>
<evidence type="ECO:0000256" key="7">
    <source>
        <dbReference type="ARBA" id="ARBA00022490"/>
    </source>
</evidence>
<dbReference type="InterPro" id="IPR014780">
    <property type="entry name" value="tRNA_psdUridine_synth_TruB"/>
</dbReference>
<evidence type="ECO:0000313" key="22">
    <source>
        <dbReference type="Proteomes" id="UP001295444"/>
    </source>
</evidence>
<evidence type="ECO:0000259" key="19">
    <source>
        <dbReference type="Pfam" id="PF01509"/>
    </source>
</evidence>
<keyword evidence="12" id="KW-0539">Nucleus</keyword>
<comment type="catalytic activity">
    <reaction evidence="13">
        <text>a uridine in tRNA = a pseudouridine in tRNA</text>
        <dbReference type="Rhea" id="RHEA:54572"/>
        <dbReference type="Rhea" id="RHEA-COMP:13339"/>
        <dbReference type="Rhea" id="RHEA-COMP:13934"/>
        <dbReference type="ChEBI" id="CHEBI:65314"/>
        <dbReference type="ChEBI" id="CHEBI:65315"/>
    </reaction>
</comment>
<feature type="domain" description="tRNA pseudouridylate synthase B C-terminal" evidence="20">
    <location>
        <begin position="199"/>
        <end position="234"/>
    </location>
</feature>
<protein>
    <recommendedName>
        <fullName evidence="16">Pseudouridylate synthase TRUB1</fullName>
        <ecNumber evidence="6">5.4.99.25</ecNumber>
    </recommendedName>
    <alternativeName>
        <fullName evidence="17">TruB pseudouridine synthase homolog 1</fullName>
    </alternativeName>
    <alternativeName>
        <fullName evidence="18">tRNA pseudouridine 55 synthase TRUB1</fullName>
    </alternativeName>
</protein>
<evidence type="ECO:0000256" key="1">
    <source>
        <dbReference type="ARBA" id="ARBA00001166"/>
    </source>
</evidence>
<comment type="catalytic activity">
    <reaction evidence="14">
        <text>uridine(55) in tRNA = pseudouridine(55) in tRNA</text>
        <dbReference type="Rhea" id="RHEA:42532"/>
        <dbReference type="Rhea" id="RHEA-COMP:10101"/>
        <dbReference type="Rhea" id="RHEA-COMP:10102"/>
        <dbReference type="ChEBI" id="CHEBI:65314"/>
        <dbReference type="ChEBI" id="CHEBI:65315"/>
        <dbReference type="EC" id="5.4.99.25"/>
    </reaction>
    <physiologicalReaction direction="left-to-right" evidence="14">
        <dbReference type="Rhea" id="RHEA:42533"/>
    </physiologicalReaction>
</comment>
<dbReference type="Pfam" id="PF01509">
    <property type="entry name" value="TruB_N"/>
    <property type="match status" value="1"/>
</dbReference>
<sequence length="266" mass="28855">MAVDGAAGRLLSLSGLFPVYKPRGPTSAQLLGELKGKLLREAGLKEYMKKRKQTLKIGHGGTLDSSASGVLVVGIGDGTKLLNSMLSGSKKYTTIGEMGKATDTLDASGTVTEEKSYDHVSKDDLEKVLQSFTGEIMQVPPLFSALKRDGKRLSCLLREGVEVEAKPARPVMVYNISVTDFQPPLFTLDIECGGGFYVRSLVRDIGKALSSCASVKELTRTKQGPFTLEEHTLREESWDIATISKALQDWAHLLPAQPGNKRLKSE</sequence>
<evidence type="ECO:0000313" key="21">
    <source>
        <dbReference type="EMBL" id="CAH2323180.1"/>
    </source>
</evidence>
<dbReference type="PANTHER" id="PTHR13767:SF2">
    <property type="entry name" value="PSEUDOURIDYLATE SYNTHASE TRUB1"/>
    <property type="match status" value="1"/>
</dbReference>
<proteinExistence type="inferred from homology"/>
<dbReference type="GO" id="GO:0003723">
    <property type="term" value="F:RNA binding"/>
    <property type="evidence" value="ECO:0007669"/>
    <property type="project" value="InterPro"/>
</dbReference>
<name>A0AAD1TBL4_PELCU</name>
<evidence type="ECO:0000256" key="12">
    <source>
        <dbReference type="ARBA" id="ARBA00023242"/>
    </source>
</evidence>
<evidence type="ECO:0000256" key="5">
    <source>
        <dbReference type="ARBA" id="ARBA00008999"/>
    </source>
</evidence>
<gene>
    <name evidence="21" type="ORF">PECUL_23A037190</name>
</gene>
<dbReference type="EMBL" id="OW240922">
    <property type="protein sequence ID" value="CAH2323180.1"/>
    <property type="molecule type" value="Genomic_DNA"/>
</dbReference>
<evidence type="ECO:0000256" key="17">
    <source>
        <dbReference type="ARBA" id="ARBA00079278"/>
    </source>
</evidence>
<evidence type="ECO:0000256" key="6">
    <source>
        <dbReference type="ARBA" id="ARBA00012787"/>
    </source>
</evidence>
<accession>A0AAD1TBL4</accession>
<comment type="subcellular location">
    <subcellularLocation>
        <location evidence="4">Cytoplasm</location>
        <location evidence="4">Cytosol</location>
    </subcellularLocation>
    <subcellularLocation>
        <location evidence="3">Nucleus</location>
    </subcellularLocation>
</comment>
<evidence type="ECO:0000256" key="10">
    <source>
        <dbReference type="ARBA" id="ARBA00022990"/>
    </source>
</evidence>
<evidence type="ECO:0000256" key="8">
    <source>
        <dbReference type="ARBA" id="ARBA00022664"/>
    </source>
</evidence>
<keyword evidence="22" id="KW-1185">Reference proteome</keyword>